<evidence type="ECO:0000256" key="9">
    <source>
        <dbReference type="PROSITE-ProRule" id="PRU01360"/>
    </source>
</evidence>
<evidence type="ECO:0000256" key="10">
    <source>
        <dbReference type="PROSITE-ProRule" id="PRU10144"/>
    </source>
</evidence>
<evidence type="ECO:0000256" key="1">
    <source>
        <dbReference type="ARBA" id="ARBA00004571"/>
    </source>
</evidence>
<dbReference type="InterPro" id="IPR036942">
    <property type="entry name" value="Beta-barrel_TonB_sf"/>
</dbReference>
<dbReference type="InterPro" id="IPR057601">
    <property type="entry name" value="Oar-like_b-barrel"/>
</dbReference>
<dbReference type="Proteomes" id="UP000199477">
    <property type="component" value="Unassembled WGS sequence"/>
</dbReference>
<dbReference type="Gene3D" id="2.40.170.20">
    <property type="entry name" value="TonB-dependent receptor, beta-barrel domain"/>
    <property type="match status" value="1"/>
</dbReference>
<keyword evidence="15" id="KW-1185">Reference proteome</keyword>
<keyword evidence="2 9" id="KW-0813">Transport</keyword>
<name>A0A1I2JRP7_9GAMM</name>
<dbReference type="PANTHER" id="PTHR30069:SF46">
    <property type="entry name" value="OAR PROTEIN"/>
    <property type="match status" value="1"/>
</dbReference>
<proteinExistence type="inferred from homology"/>
<dbReference type="PROSITE" id="PS52016">
    <property type="entry name" value="TONB_DEPENDENT_REC_3"/>
    <property type="match status" value="1"/>
</dbReference>
<keyword evidence="8 9" id="KW-0998">Cell outer membrane</keyword>
<dbReference type="PANTHER" id="PTHR30069">
    <property type="entry name" value="TONB-DEPENDENT OUTER MEMBRANE RECEPTOR"/>
    <property type="match status" value="1"/>
</dbReference>
<dbReference type="Gene3D" id="2.60.40.1120">
    <property type="entry name" value="Carboxypeptidase-like, regulatory domain"/>
    <property type="match status" value="1"/>
</dbReference>
<organism evidence="14 15">
    <name type="scientific">Dyella marensis</name>
    <dbReference type="NCBI Taxonomy" id="500610"/>
    <lineage>
        <taxon>Bacteria</taxon>
        <taxon>Pseudomonadati</taxon>
        <taxon>Pseudomonadota</taxon>
        <taxon>Gammaproteobacteria</taxon>
        <taxon>Lysobacterales</taxon>
        <taxon>Rhodanobacteraceae</taxon>
        <taxon>Dyella</taxon>
    </lineage>
</organism>
<evidence type="ECO:0000256" key="11">
    <source>
        <dbReference type="SAM" id="SignalP"/>
    </source>
</evidence>
<dbReference type="InterPro" id="IPR012910">
    <property type="entry name" value="Plug_dom"/>
</dbReference>
<evidence type="ECO:0000313" key="14">
    <source>
        <dbReference type="EMBL" id="SFF57625.1"/>
    </source>
</evidence>
<protein>
    <submittedName>
        <fullName evidence="14">TonB-dependent Receptor Plug Domain</fullName>
    </submittedName>
</protein>
<evidence type="ECO:0000256" key="5">
    <source>
        <dbReference type="ARBA" id="ARBA00022729"/>
    </source>
</evidence>
<keyword evidence="14" id="KW-0675">Receptor</keyword>
<keyword evidence="4 9" id="KW-0812">Transmembrane</keyword>
<feature type="domain" description="TonB-dependent transporter Oar-like beta-barrel" evidence="13">
    <location>
        <begin position="612"/>
        <end position="979"/>
    </location>
</feature>
<keyword evidence="6" id="KW-0798">TonB box</keyword>
<sequence length="1040" mass="112948">MTITTFKASRSLRYSALTLAMGLAFASTGALAQSNTTGSIFGQVAAKQGSTVVIENTETGFSRTTTVDDSGRYRFSTLPVGKYKVTLQNNGSAVSTRDNIVVAISSGTEVSFGAAVAGNDAKNLEGVSVVASALPAIDVSSVDTRTVLTSEQLNKLPIARSVGAAALLAPGVVENSSYSTTGFGNIPSFGGAASSENAYYINGYAVTNPLQSLGATTLPFDAIDQEQVLTGGYGAEFGRSTGGVINIVTKRGSNQWKGGVYAILRPEALRANPRNNYFPNTGYYGPNTALHTDGSLYWYRNKNQYSYNTYGAYASGPLIKDKLFFYVDGEMTKQDGTSVASFSNSSSSTAKTGWNDYTYKMPRWTAKIDWNITDSNILEFTGVQDNIVYDSSRYAFNYNDYSHGEVKNGGVHQKDSSRLYIAKYTSYITDDLTVSALVGKQNLEHLQQPFGYDPSCPYISSSATVQAPGLTYGACQQGAVSSLLIPGANDKTHGWRLDVEYRLGDHTLRAGYDAQTAESLTGSAYPGGYAWVYGWQTDPNIGIDASHGVASPASAGGLGAQGYFVSRAYNTQNAKVKTEQQAQFIEDRWQITDRWLLSLGLRNEQFSNYNGDGKPYARQRHQLAPRIGAAWDVFGDSSLKLFANAGRYHLAMPNNVAVRGASGSLITNEYFTYTGVDAKTGAPTGLTPVAVDRSKGYACGNTNAISSNLECGEAPDPRTVAAKGLKSHYQDEYIAGLEQQISPTYNWGAKLTYRKLRSAIDDTCAPALGGSCFLFNPGTTNTFLQEQADGSFKSVTYTREQLGLPELKRKYYALDLFLEHPFADKWYGRVDYTFSRNYGNTEGQLASDLDTGNGGQADVSTTQDWDLPQLMVGSNGLLPNNRKHQIKAFGYFQATEEWRFGASLIAASGRPKNCTSHYPTADKGLYSGAAYWFCGLSGSGTAPGSTGYKPAASDYAFSPRGSHGSAPWTYQLNLNVAYQPAWLKDLTLQLDVINVLNRQVATAYNYRYETSARNTPNQLYLRELNVSDPRYFRITARYDF</sequence>
<evidence type="ECO:0000256" key="7">
    <source>
        <dbReference type="ARBA" id="ARBA00023136"/>
    </source>
</evidence>
<evidence type="ECO:0000259" key="12">
    <source>
        <dbReference type="Pfam" id="PF07715"/>
    </source>
</evidence>
<feature type="short sequence motif" description="TonB C-terminal box" evidence="10">
    <location>
        <begin position="1023"/>
        <end position="1040"/>
    </location>
</feature>
<keyword evidence="3 9" id="KW-1134">Transmembrane beta strand</keyword>
<reference evidence="15" key="1">
    <citation type="submission" date="2016-10" db="EMBL/GenBank/DDBJ databases">
        <authorList>
            <person name="Varghese N."/>
            <person name="Submissions S."/>
        </authorList>
    </citation>
    <scope>NUCLEOTIDE SEQUENCE [LARGE SCALE GENOMIC DNA]</scope>
    <source>
        <strain evidence="15">UNC178MFTsu3.1</strain>
    </source>
</reference>
<dbReference type="Gene3D" id="2.170.130.10">
    <property type="entry name" value="TonB-dependent receptor, plug domain"/>
    <property type="match status" value="1"/>
</dbReference>
<dbReference type="InterPro" id="IPR013784">
    <property type="entry name" value="Carb-bd-like_fold"/>
</dbReference>
<dbReference type="Pfam" id="PF25183">
    <property type="entry name" value="OMP_b-brl_4"/>
    <property type="match status" value="3"/>
</dbReference>
<feature type="domain" description="TonB-dependent receptor plug" evidence="12">
    <location>
        <begin position="144"/>
        <end position="244"/>
    </location>
</feature>
<dbReference type="GO" id="GO:0015344">
    <property type="term" value="F:siderophore uptake transmembrane transporter activity"/>
    <property type="evidence" value="ECO:0007669"/>
    <property type="project" value="TreeGrafter"/>
</dbReference>
<gene>
    <name evidence="14" type="ORF">SAMN02799615_04226</name>
</gene>
<dbReference type="AlphaFoldDB" id="A0A1I2JRP7"/>
<dbReference type="GO" id="GO:0030246">
    <property type="term" value="F:carbohydrate binding"/>
    <property type="evidence" value="ECO:0007669"/>
    <property type="project" value="InterPro"/>
</dbReference>
<evidence type="ECO:0000256" key="8">
    <source>
        <dbReference type="ARBA" id="ARBA00023237"/>
    </source>
</evidence>
<evidence type="ECO:0000256" key="2">
    <source>
        <dbReference type="ARBA" id="ARBA00022448"/>
    </source>
</evidence>
<dbReference type="Pfam" id="PF07715">
    <property type="entry name" value="Plug"/>
    <property type="match status" value="1"/>
</dbReference>
<dbReference type="PROSITE" id="PS01156">
    <property type="entry name" value="TONB_DEPENDENT_REC_2"/>
    <property type="match status" value="1"/>
</dbReference>
<evidence type="ECO:0000313" key="15">
    <source>
        <dbReference type="Proteomes" id="UP000199477"/>
    </source>
</evidence>
<dbReference type="SUPFAM" id="SSF49452">
    <property type="entry name" value="Starch-binding domain-like"/>
    <property type="match status" value="1"/>
</dbReference>
<evidence type="ECO:0000256" key="6">
    <source>
        <dbReference type="ARBA" id="ARBA00023077"/>
    </source>
</evidence>
<comment type="subcellular location">
    <subcellularLocation>
        <location evidence="1 9">Cell outer membrane</location>
        <topology evidence="1 9">Multi-pass membrane protein</topology>
    </subcellularLocation>
</comment>
<keyword evidence="7 9" id="KW-0472">Membrane</keyword>
<dbReference type="GO" id="GO:0009279">
    <property type="term" value="C:cell outer membrane"/>
    <property type="evidence" value="ECO:0007669"/>
    <property type="project" value="UniProtKB-SubCell"/>
</dbReference>
<feature type="chain" id="PRO_5011795997" evidence="11">
    <location>
        <begin position="33"/>
        <end position="1040"/>
    </location>
</feature>
<feature type="domain" description="TonB-dependent transporter Oar-like beta-barrel" evidence="13">
    <location>
        <begin position="357"/>
        <end position="609"/>
    </location>
</feature>
<feature type="domain" description="TonB-dependent transporter Oar-like beta-barrel" evidence="13">
    <location>
        <begin position="248"/>
        <end position="338"/>
    </location>
</feature>
<evidence type="ECO:0000259" key="13">
    <source>
        <dbReference type="Pfam" id="PF25183"/>
    </source>
</evidence>
<feature type="signal peptide" evidence="11">
    <location>
        <begin position="1"/>
        <end position="32"/>
    </location>
</feature>
<evidence type="ECO:0000256" key="4">
    <source>
        <dbReference type="ARBA" id="ARBA00022692"/>
    </source>
</evidence>
<dbReference type="InterPro" id="IPR010917">
    <property type="entry name" value="TonB_rcpt_CS"/>
</dbReference>
<comment type="similarity">
    <text evidence="9">Belongs to the TonB-dependent receptor family.</text>
</comment>
<dbReference type="InterPro" id="IPR039426">
    <property type="entry name" value="TonB-dep_rcpt-like"/>
</dbReference>
<dbReference type="RefSeq" id="WP_026634895.1">
    <property type="nucleotide sequence ID" value="NZ_FONH01000031.1"/>
</dbReference>
<dbReference type="GO" id="GO:0044718">
    <property type="term" value="P:siderophore transmembrane transport"/>
    <property type="evidence" value="ECO:0007669"/>
    <property type="project" value="TreeGrafter"/>
</dbReference>
<dbReference type="Pfam" id="PF13620">
    <property type="entry name" value="CarboxypepD_reg"/>
    <property type="match status" value="1"/>
</dbReference>
<dbReference type="SUPFAM" id="SSF56935">
    <property type="entry name" value="Porins"/>
    <property type="match status" value="1"/>
</dbReference>
<dbReference type="EMBL" id="FONH01000031">
    <property type="protein sequence ID" value="SFF57625.1"/>
    <property type="molecule type" value="Genomic_DNA"/>
</dbReference>
<dbReference type="STRING" id="500610.SAMN02799615_04226"/>
<evidence type="ECO:0000256" key="3">
    <source>
        <dbReference type="ARBA" id="ARBA00022452"/>
    </source>
</evidence>
<dbReference type="InterPro" id="IPR037066">
    <property type="entry name" value="Plug_dom_sf"/>
</dbReference>
<accession>A0A1I2JRP7</accession>
<keyword evidence="5 11" id="KW-0732">Signal</keyword>